<reference evidence="2 3" key="1">
    <citation type="submission" date="2016-09" db="EMBL/GenBank/DDBJ databases">
        <title>Couchioplanes caeruleus draft genome sequence.</title>
        <authorList>
            <person name="Sheehan J."/>
            <person name="Caffrey P."/>
        </authorList>
    </citation>
    <scope>NUCLEOTIDE SEQUENCE [LARGE SCALE GENOMIC DNA]</scope>
    <source>
        <strain evidence="2 3">DSM 43634</strain>
    </source>
</reference>
<dbReference type="EMBL" id="MEIA01000130">
    <property type="protein sequence ID" value="OJF13863.1"/>
    <property type="molecule type" value="Genomic_DNA"/>
</dbReference>
<protein>
    <submittedName>
        <fullName evidence="2">Uncharacterized protein</fullName>
    </submittedName>
</protein>
<feature type="region of interest" description="Disordered" evidence="1">
    <location>
        <begin position="1"/>
        <end position="27"/>
    </location>
</feature>
<organism evidence="2 3">
    <name type="scientific">Couchioplanes caeruleus subsp. caeruleus</name>
    <dbReference type="NCBI Taxonomy" id="56427"/>
    <lineage>
        <taxon>Bacteria</taxon>
        <taxon>Bacillati</taxon>
        <taxon>Actinomycetota</taxon>
        <taxon>Actinomycetes</taxon>
        <taxon>Micromonosporales</taxon>
        <taxon>Micromonosporaceae</taxon>
        <taxon>Couchioplanes</taxon>
    </lineage>
</organism>
<dbReference type="Proteomes" id="UP000182486">
    <property type="component" value="Unassembled WGS sequence"/>
</dbReference>
<name>A0A1K0FLZ1_9ACTN</name>
<evidence type="ECO:0000313" key="2">
    <source>
        <dbReference type="EMBL" id="OJF13863.1"/>
    </source>
</evidence>
<gene>
    <name evidence="2" type="ORF">BG844_12945</name>
</gene>
<accession>A0A1K0FLZ1</accession>
<evidence type="ECO:0000313" key="3">
    <source>
        <dbReference type="Proteomes" id="UP000182486"/>
    </source>
</evidence>
<sequence length="134" mass="14139">MVPDAPATSEPAVQGAQASPPPNQQYQHGRLIRDVRSAAACDPAALLRTVQMAYGRTRFSTETMTVLARRCRPGTACSPTWMRTCCPGSATRSAPTASATTAIEVGCGVHLQAIVARAGAEGRARRPDEPPRPL</sequence>
<proteinExistence type="predicted"/>
<keyword evidence="3" id="KW-1185">Reference proteome</keyword>
<evidence type="ECO:0000256" key="1">
    <source>
        <dbReference type="SAM" id="MobiDB-lite"/>
    </source>
</evidence>
<comment type="caution">
    <text evidence="2">The sequence shown here is derived from an EMBL/GenBank/DDBJ whole genome shotgun (WGS) entry which is preliminary data.</text>
</comment>
<dbReference type="AlphaFoldDB" id="A0A1K0FLZ1"/>